<gene>
    <name evidence="1" type="ORF">SAMN05414137_120177</name>
</gene>
<reference evidence="2" key="1">
    <citation type="submission" date="2016-10" db="EMBL/GenBank/DDBJ databases">
        <authorList>
            <person name="Varghese N."/>
        </authorList>
    </citation>
    <scope>NUCLEOTIDE SEQUENCE [LARGE SCALE GENOMIC DNA]</scope>
    <source>
        <strain evidence="2">DSM 45096 / BCRC 16803 / CGMCC 4.1857 / CIP 109030 / JCM 12277 / KCTC 19219 / NBRC 100920 / 33214</strain>
    </source>
</reference>
<keyword evidence="2" id="KW-1185">Reference proteome</keyword>
<dbReference type="OrthoDB" id="5172821at2"/>
<dbReference type="Proteomes" id="UP000183015">
    <property type="component" value="Unassembled WGS sequence"/>
</dbReference>
<evidence type="ECO:0008006" key="3">
    <source>
        <dbReference type="Google" id="ProtNLM"/>
    </source>
</evidence>
<dbReference type="PANTHER" id="PTHR47473">
    <property type="entry name" value="BTA1P"/>
    <property type="match status" value="1"/>
</dbReference>
<name>A0A1H7WI36_STRJI</name>
<evidence type="ECO:0000313" key="1">
    <source>
        <dbReference type="EMBL" id="SEM21151.1"/>
    </source>
</evidence>
<dbReference type="Gene3D" id="3.40.50.150">
    <property type="entry name" value="Vaccinia Virus protein VP39"/>
    <property type="match status" value="1"/>
</dbReference>
<organism evidence="1 2">
    <name type="scientific">Streptacidiphilus jiangxiensis</name>
    <dbReference type="NCBI Taxonomy" id="235985"/>
    <lineage>
        <taxon>Bacteria</taxon>
        <taxon>Bacillati</taxon>
        <taxon>Actinomycetota</taxon>
        <taxon>Actinomycetes</taxon>
        <taxon>Kitasatosporales</taxon>
        <taxon>Streptomycetaceae</taxon>
        <taxon>Streptacidiphilus</taxon>
    </lineage>
</organism>
<dbReference type="InterPro" id="IPR029063">
    <property type="entry name" value="SAM-dependent_MTases_sf"/>
</dbReference>
<dbReference type="Pfam" id="PF11899">
    <property type="entry name" value="DUF3419"/>
    <property type="match status" value="2"/>
</dbReference>
<accession>A0A1H7WI36</accession>
<dbReference type="SUPFAM" id="SSF53335">
    <property type="entry name" value="S-adenosyl-L-methionine-dependent methyltransferases"/>
    <property type="match status" value="1"/>
</dbReference>
<dbReference type="PANTHER" id="PTHR47473:SF1">
    <property type="entry name" value="METHYLTRANSFERASE DOMAIN-CONTAINING PROTEIN"/>
    <property type="match status" value="1"/>
</dbReference>
<dbReference type="RefSeq" id="WP_042446573.1">
    <property type="nucleotide sequence ID" value="NZ_BBPN01000011.1"/>
</dbReference>
<dbReference type="STRING" id="235985.SAMN05414137_120177"/>
<proteinExistence type="predicted"/>
<evidence type="ECO:0000313" key="2">
    <source>
        <dbReference type="Proteomes" id="UP000183015"/>
    </source>
</evidence>
<dbReference type="eggNOG" id="COG5379">
    <property type="taxonomic scope" value="Bacteria"/>
</dbReference>
<protein>
    <recommendedName>
        <fullName evidence="3">S-adenosylmethionine:diacylglycerol 3-amino-3-carboxypropyl transferase</fullName>
    </recommendedName>
</protein>
<dbReference type="EMBL" id="FOAZ01000020">
    <property type="protein sequence ID" value="SEM21151.1"/>
    <property type="molecule type" value="Genomic_DNA"/>
</dbReference>
<dbReference type="InterPro" id="IPR021829">
    <property type="entry name" value="DUF3419"/>
</dbReference>
<sequence>MRPDTTPEPTVPQPLRYHGPDRLRASRRLYRRLNALVSPVAFSATLEDPRTVDTALAVAPGQHVVTLASGGDIPLALLGRAPGRVTAVDLSAAQLHLTELKRTAAMQLPYPGFRDLLGLAPDPDAALAAYHEVRPALPVGTRVFWDRNARMITAGLVWQGAVPRLATAGAPLWRPLAWRSPDRSALLTRRHAAGERAELLPCPPEELYPALSAHAHRIQLVHTDLRHHLRDQPDAGVDRFALSNIADWVTRPGWHALLTEVARTAAPGARVLAGSRHRRLDVPADLADRFKPDDRLRRSLLVGDRVRYFRSLLVLVVRTPGDPR</sequence>
<dbReference type="AlphaFoldDB" id="A0A1H7WI36"/>